<dbReference type="EMBL" id="HBUE01168360">
    <property type="protein sequence ID" value="CAG6513669.1"/>
    <property type="molecule type" value="Transcribed_RNA"/>
</dbReference>
<organism evidence="2">
    <name type="scientific">Culex pipiens</name>
    <name type="common">House mosquito</name>
    <dbReference type="NCBI Taxonomy" id="7175"/>
    <lineage>
        <taxon>Eukaryota</taxon>
        <taxon>Metazoa</taxon>
        <taxon>Ecdysozoa</taxon>
        <taxon>Arthropoda</taxon>
        <taxon>Hexapoda</taxon>
        <taxon>Insecta</taxon>
        <taxon>Pterygota</taxon>
        <taxon>Neoptera</taxon>
        <taxon>Endopterygota</taxon>
        <taxon>Diptera</taxon>
        <taxon>Nematocera</taxon>
        <taxon>Culicoidea</taxon>
        <taxon>Culicidae</taxon>
        <taxon>Culicinae</taxon>
        <taxon>Culicini</taxon>
        <taxon>Culex</taxon>
        <taxon>Culex</taxon>
    </lineage>
</organism>
<name>A0A8D8DJ24_CULPI</name>
<dbReference type="EMBL" id="HBUE01168361">
    <property type="protein sequence ID" value="CAG6513671.1"/>
    <property type="molecule type" value="Transcribed_RNA"/>
</dbReference>
<dbReference type="EMBL" id="HBUE01053773">
    <property type="protein sequence ID" value="CAG6465593.1"/>
    <property type="molecule type" value="Transcribed_RNA"/>
</dbReference>
<evidence type="ECO:0000313" key="2">
    <source>
        <dbReference type="EMBL" id="CAG6513669.1"/>
    </source>
</evidence>
<dbReference type="EMBL" id="HBUE01273705">
    <property type="protein sequence ID" value="CAG6565146.1"/>
    <property type="molecule type" value="Transcribed_RNA"/>
</dbReference>
<dbReference type="AlphaFoldDB" id="A0A8D8DJ24"/>
<reference evidence="2" key="1">
    <citation type="submission" date="2021-05" db="EMBL/GenBank/DDBJ databases">
        <authorList>
            <person name="Alioto T."/>
            <person name="Alioto T."/>
            <person name="Gomez Garrido J."/>
        </authorList>
    </citation>
    <scope>NUCLEOTIDE SEQUENCE</scope>
</reference>
<proteinExistence type="predicted"/>
<evidence type="ECO:0000256" key="1">
    <source>
        <dbReference type="SAM" id="MobiDB-lite"/>
    </source>
</evidence>
<protein>
    <submittedName>
        <fullName evidence="2">(northern house mosquito) hypothetical protein</fullName>
    </submittedName>
</protein>
<accession>A0A8D8DJ24</accession>
<sequence>MLMDFRDQSESYSAPAVTSRPKSQARTGWTFRVVSGNRSKCTASSSSKTVAGWCFKTASTVVLTFIGPGTSTGTDLARWMASFGWGWRSYIRLRTPLPTSWPW</sequence>
<dbReference type="EMBL" id="HBUE01273706">
    <property type="protein sequence ID" value="CAG6565148.1"/>
    <property type="molecule type" value="Transcribed_RNA"/>
</dbReference>
<feature type="region of interest" description="Disordered" evidence="1">
    <location>
        <begin position="1"/>
        <end position="25"/>
    </location>
</feature>